<dbReference type="FunFam" id="3.20.20.70:FF:000035">
    <property type="entry name" value="Putative N-acetylmannosamine-6-phosphate 2-epimerase"/>
    <property type="match status" value="1"/>
</dbReference>
<comment type="pathway">
    <text evidence="3 12">Amino-sugar metabolism; N-acetylneuraminate degradation; D-fructose 6-phosphate from N-acetylneuraminate: step 3/5.</text>
</comment>
<name>A0A1U7JGE5_9HYPH</name>
<keyword evidence="6 12" id="KW-0119">Carbohydrate metabolism</keyword>
<dbReference type="RefSeq" id="WP_028481457.1">
    <property type="nucleotide sequence ID" value="NZ_LVVZ01000018.1"/>
</dbReference>
<dbReference type="GO" id="GO:0047465">
    <property type="term" value="F:N-acylglucosamine-6-phosphate 2-epimerase activity"/>
    <property type="evidence" value="ECO:0007669"/>
    <property type="project" value="UniProtKB-EC"/>
</dbReference>
<dbReference type="InterPro" id="IPR013785">
    <property type="entry name" value="Aldolase_TIM"/>
</dbReference>
<dbReference type="GO" id="GO:0019262">
    <property type="term" value="P:N-acetylneuraminate catabolic process"/>
    <property type="evidence" value="ECO:0007669"/>
    <property type="project" value="UniProtKB-UniRule"/>
</dbReference>
<evidence type="ECO:0000256" key="1">
    <source>
        <dbReference type="ARBA" id="ARBA00000056"/>
    </source>
</evidence>
<evidence type="ECO:0000256" key="7">
    <source>
        <dbReference type="ARBA" id="ARBA00050815"/>
    </source>
</evidence>
<evidence type="ECO:0000256" key="6">
    <source>
        <dbReference type="ARBA" id="ARBA00023277"/>
    </source>
</evidence>
<gene>
    <name evidence="12" type="primary">nanE</name>
    <name evidence="13" type="ORF">A3843_11995</name>
</gene>
<evidence type="ECO:0000256" key="3">
    <source>
        <dbReference type="ARBA" id="ARBA00005081"/>
    </source>
</evidence>
<accession>A0A1U7JGE5</accession>
<dbReference type="Proteomes" id="UP000185783">
    <property type="component" value="Unassembled WGS sequence"/>
</dbReference>
<comment type="catalytic activity">
    <reaction evidence="7">
        <text>an N-acyl-D-mannosamine + ATP = an N-acyl-D-mannosamine 6-phosphate + ADP + H(+)</text>
        <dbReference type="Rhea" id="RHEA:23832"/>
        <dbReference type="ChEBI" id="CHEBI:15378"/>
        <dbReference type="ChEBI" id="CHEBI:16062"/>
        <dbReference type="ChEBI" id="CHEBI:30616"/>
        <dbReference type="ChEBI" id="CHEBI:57666"/>
        <dbReference type="ChEBI" id="CHEBI:456216"/>
        <dbReference type="EC" id="2.7.1.60"/>
    </reaction>
</comment>
<dbReference type="EC" id="5.1.3.9" evidence="12"/>
<dbReference type="HAMAP" id="MF_01235">
    <property type="entry name" value="ManNAc6P_epimer"/>
    <property type="match status" value="1"/>
</dbReference>
<dbReference type="SUPFAM" id="SSF51366">
    <property type="entry name" value="Ribulose-phoshate binding barrel"/>
    <property type="match status" value="1"/>
</dbReference>
<comment type="catalytic activity">
    <reaction evidence="1 12">
        <text>an N-acyl-D-glucosamine 6-phosphate = an N-acyl-D-mannosamine 6-phosphate</text>
        <dbReference type="Rhea" id="RHEA:23932"/>
        <dbReference type="ChEBI" id="CHEBI:57599"/>
        <dbReference type="ChEBI" id="CHEBI:57666"/>
        <dbReference type="EC" id="5.1.3.9"/>
    </reaction>
</comment>
<keyword evidence="4" id="KW-0808">Transferase</keyword>
<evidence type="ECO:0000256" key="9">
    <source>
        <dbReference type="ARBA" id="ARBA00060606"/>
    </source>
</evidence>
<keyword evidence="4" id="KW-0418">Kinase</keyword>
<evidence type="ECO:0000256" key="4">
    <source>
        <dbReference type="ARBA" id="ARBA00022777"/>
    </source>
</evidence>
<comment type="caution">
    <text evidence="13">The sequence shown here is derived from an EMBL/GenBank/DDBJ whole genome shotgun (WGS) entry which is preliminary data.</text>
</comment>
<organism evidence="13 14">
    <name type="scientific">Pseudovibrio exalbescens</name>
    <dbReference type="NCBI Taxonomy" id="197461"/>
    <lineage>
        <taxon>Bacteria</taxon>
        <taxon>Pseudomonadati</taxon>
        <taxon>Pseudomonadota</taxon>
        <taxon>Alphaproteobacteria</taxon>
        <taxon>Hyphomicrobiales</taxon>
        <taxon>Stappiaceae</taxon>
        <taxon>Pseudovibrio</taxon>
    </lineage>
</organism>
<evidence type="ECO:0000313" key="14">
    <source>
        <dbReference type="Proteomes" id="UP000185783"/>
    </source>
</evidence>
<dbReference type="InterPro" id="IPR011060">
    <property type="entry name" value="RibuloseP-bd_barrel"/>
</dbReference>
<keyword evidence="5 12" id="KW-0413">Isomerase</keyword>
<dbReference type="CDD" id="cd04729">
    <property type="entry name" value="NanE"/>
    <property type="match status" value="1"/>
</dbReference>
<dbReference type="GO" id="GO:0006053">
    <property type="term" value="P:N-acetylmannosamine catabolic process"/>
    <property type="evidence" value="ECO:0007669"/>
    <property type="project" value="TreeGrafter"/>
</dbReference>
<dbReference type="GO" id="GO:0005829">
    <property type="term" value="C:cytosol"/>
    <property type="evidence" value="ECO:0007669"/>
    <property type="project" value="TreeGrafter"/>
</dbReference>
<dbReference type="Pfam" id="PF04131">
    <property type="entry name" value="NanE"/>
    <property type="match status" value="1"/>
</dbReference>
<comment type="similarity">
    <text evidence="10">In the N-terminal section; belongs to the NanE family.</text>
</comment>
<comment type="function">
    <text evidence="8">Catalyzes the phosphorylation of N-acetylmannosamine (ManNAc) to ManNAc-6-P.</text>
</comment>
<evidence type="ECO:0000313" key="13">
    <source>
        <dbReference type="EMBL" id="OKL43826.1"/>
    </source>
</evidence>
<comment type="pathway">
    <text evidence="9">Amino-sugar metabolism; N-acetylneuraminate degradation; D-fructose 6-phosphate from N-acetylneuraminate: step 2/5.</text>
</comment>
<evidence type="ECO:0000256" key="5">
    <source>
        <dbReference type="ARBA" id="ARBA00023235"/>
    </source>
</evidence>
<dbReference type="UniPathway" id="UPA00629">
    <property type="reaction ID" value="UER00682"/>
</dbReference>
<evidence type="ECO:0000256" key="2">
    <source>
        <dbReference type="ARBA" id="ARBA00002147"/>
    </source>
</evidence>
<evidence type="ECO:0000256" key="12">
    <source>
        <dbReference type="HAMAP-Rule" id="MF_01235"/>
    </source>
</evidence>
<reference evidence="13 14" key="1">
    <citation type="submission" date="2016-03" db="EMBL/GenBank/DDBJ databases">
        <title>Genome sequence of Nesiotobacter sp. nov., a moderately halophilic alphaproteobacterium isolated from the Yellow Sea, China.</title>
        <authorList>
            <person name="Zhang G."/>
            <person name="Zhang R."/>
        </authorList>
    </citation>
    <scope>NUCLEOTIDE SEQUENCE [LARGE SCALE GENOMIC DNA]</scope>
    <source>
        <strain evidence="13 14">WB1-6</strain>
    </source>
</reference>
<comment type="function">
    <text evidence="2 12">Converts N-acetylmannosamine-6-phosphate (ManNAc-6-P) to N-acetylglucosamine-6-phosphate (GlcNAc-6-P).</text>
</comment>
<dbReference type="AlphaFoldDB" id="A0A1U7JGE5"/>
<dbReference type="STRING" id="197461.A3843_11995"/>
<comment type="similarity">
    <text evidence="12">Belongs to the NanE family.</text>
</comment>
<keyword evidence="14" id="KW-1185">Reference proteome</keyword>
<comment type="similarity">
    <text evidence="11">In the C-terminal section; belongs to the ROK (NagC/XylR) family. NanK subfamily.</text>
</comment>
<protein>
    <recommendedName>
        <fullName evidence="12">Putative N-acetylmannosamine-6-phosphate 2-epimerase</fullName>
        <ecNumber evidence="12">5.1.3.9</ecNumber>
    </recommendedName>
    <alternativeName>
        <fullName evidence="12">ManNAc-6-P epimerase</fullName>
    </alternativeName>
</protein>
<dbReference type="EMBL" id="LVVZ01000018">
    <property type="protein sequence ID" value="OKL43826.1"/>
    <property type="molecule type" value="Genomic_DNA"/>
</dbReference>
<evidence type="ECO:0000256" key="10">
    <source>
        <dbReference type="ARBA" id="ARBA00061354"/>
    </source>
</evidence>
<dbReference type="NCBIfam" id="NF002231">
    <property type="entry name" value="PRK01130.1"/>
    <property type="match status" value="1"/>
</dbReference>
<sequence>MLDQLKGGLVVSCQPVDGGPMDTPEIIAAMAQAAEIGGADGVRIEGFENVAAVRSKVRLPLIGIVKRDLENTPVRITPFVEDARALMAAGADIVAVDASDRWRPDAFEDVVAAVKQEGRLVMADCATFSDAQRVLARGADIIGTTLSGYTEETFSRSKAPDLELVRACKTLDCFVMAEGRYNTPDLAAQALAAGADCVTVGSALTRLEHMVNWFAAPLKAAGER</sequence>
<dbReference type="Gene3D" id="3.20.20.70">
    <property type="entry name" value="Aldolase class I"/>
    <property type="match status" value="1"/>
</dbReference>
<dbReference type="PANTHER" id="PTHR36204">
    <property type="entry name" value="N-ACETYLMANNOSAMINE-6-PHOSPHATE 2-EPIMERASE-RELATED"/>
    <property type="match status" value="1"/>
</dbReference>
<dbReference type="InterPro" id="IPR007260">
    <property type="entry name" value="NanE"/>
</dbReference>
<dbReference type="PANTHER" id="PTHR36204:SF1">
    <property type="entry name" value="N-ACETYLMANNOSAMINE-6-PHOSPHATE 2-EPIMERASE-RELATED"/>
    <property type="match status" value="1"/>
</dbReference>
<proteinExistence type="inferred from homology"/>
<dbReference type="GO" id="GO:0009384">
    <property type="term" value="F:N-acylmannosamine kinase activity"/>
    <property type="evidence" value="ECO:0007669"/>
    <property type="project" value="UniProtKB-EC"/>
</dbReference>
<evidence type="ECO:0000256" key="11">
    <source>
        <dbReference type="ARBA" id="ARBA00061385"/>
    </source>
</evidence>
<evidence type="ECO:0000256" key="8">
    <source>
        <dbReference type="ARBA" id="ARBA00053450"/>
    </source>
</evidence>